<keyword evidence="6 7" id="KW-0472">Membrane</keyword>
<keyword evidence="3" id="KW-1003">Cell membrane</keyword>
<dbReference type="GO" id="GO:0044874">
    <property type="term" value="P:lipoprotein localization to outer membrane"/>
    <property type="evidence" value="ECO:0007669"/>
    <property type="project" value="TreeGrafter"/>
</dbReference>
<dbReference type="EMBL" id="JACHGW010000003">
    <property type="protein sequence ID" value="MBB6051811.1"/>
    <property type="molecule type" value="Genomic_DNA"/>
</dbReference>
<gene>
    <name evidence="10" type="ORF">HNQ39_003621</name>
</gene>
<feature type="domain" description="MacB-like periplasmic core" evidence="9">
    <location>
        <begin position="18"/>
        <end position="255"/>
    </location>
</feature>
<evidence type="ECO:0000256" key="1">
    <source>
        <dbReference type="ARBA" id="ARBA00004651"/>
    </source>
</evidence>
<dbReference type="Pfam" id="PF12704">
    <property type="entry name" value="MacB_PCD"/>
    <property type="match status" value="1"/>
</dbReference>
<feature type="transmembrane region" description="Helical" evidence="7">
    <location>
        <begin position="376"/>
        <end position="396"/>
    </location>
</feature>
<comment type="caution">
    <text evidence="10">The sequence shown here is derived from an EMBL/GenBank/DDBJ whole genome shotgun (WGS) entry which is preliminary data.</text>
</comment>
<proteinExistence type="inferred from homology"/>
<evidence type="ECO:0000256" key="5">
    <source>
        <dbReference type="ARBA" id="ARBA00022989"/>
    </source>
</evidence>
<evidence type="ECO:0000256" key="6">
    <source>
        <dbReference type="ARBA" id="ARBA00023136"/>
    </source>
</evidence>
<feature type="domain" description="ABC3 transporter permease C-terminal" evidence="8">
    <location>
        <begin position="287"/>
        <end position="408"/>
    </location>
</feature>
<dbReference type="InterPro" id="IPR051447">
    <property type="entry name" value="Lipoprotein-release_system"/>
</dbReference>
<dbReference type="PANTHER" id="PTHR30489:SF0">
    <property type="entry name" value="LIPOPROTEIN-RELEASING SYSTEM TRANSMEMBRANE PROTEIN LOLE"/>
    <property type="match status" value="1"/>
</dbReference>
<evidence type="ECO:0000313" key="11">
    <source>
        <dbReference type="Proteomes" id="UP000520814"/>
    </source>
</evidence>
<evidence type="ECO:0000313" key="10">
    <source>
        <dbReference type="EMBL" id="MBB6051811.1"/>
    </source>
</evidence>
<comment type="similarity">
    <text evidence="2">Belongs to the ABC-4 integral membrane protein family. LolC/E subfamily.</text>
</comment>
<evidence type="ECO:0000256" key="4">
    <source>
        <dbReference type="ARBA" id="ARBA00022692"/>
    </source>
</evidence>
<dbReference type="RefSeq" id="WP_184199594.1">
    <property type="nucleotide sequence ID" value="NZ_JACHGW010000003.1"/>
</dbReference>
<dbReference type="InterPro" id="IPR025857">
    <property type="entry name" value="MacB_PCD"/>
</dbReference>
<dbReference type="GO" id="GO:0098797">
    <property type="term" value="C:plasma membrane protein complex"/>
    <property type="evidence" value="ECO:0007669"/>
    <property type="project" value="TreeGrafter"/>
</dbReference>
<keyword evidence="11" id="KW-1185">Reference proteome</keyword>
<evidence type="ECO:0000256" key="7">
    <source>
        <dbReference type="SAM" id="Phobius"/>
    </source>
</evidence>
<dbReference type="AlphaFoldDB" id="A0A7W9W819"/>
<organism evidence="10 11">
    <name type="scientific">Armatimonas rosea</name>
    <dbReference type="NCBI Taxonomy" id="685828"/>
    <lineage>
        <taxon>Bacteria</taxon>
        <taxon>Bacillati</taxon>
        <taxon>Armatimonadota</taxon>
        <taxon>Armatimonadia</taxon>
        <taxon>Armatimonadales</taxon>
        <taxon>Armatimonadaceae</taxon>
        <taxon>Armatimonas</taxon>
    </lineage>
</organism>
<reference evidence="10 11" key="1">
    <citation type="submission" date="2020-08" db="EMBL/GenBank/DDBJ databases">
        <title>Genomic Encyclopedia of Type Strains, Phase IV (KMG-IV): sequencing the most valuable type-strain genomes for metagenomic binning, comparative biology and taxonomic classification.</title>
        <authorList>
            <person name="Goeker M."/>
        </authorList>
    </citation>
    <scope>NUCLEOTIDE SEQUENCE [LARGE SCALE GENOMIC DNA]</scope>
    <source>
        <strain evidence="10 11">DSM 23562</strain>
    </source>
</reference>
<name>A0A7W9W819_ARMRO</name>
<dbReference type="Proteomes" id="UP000520814">
    <property type="component" value="Unassembled WGS sequence"/>
</dbReference>
<dbReference type="PANTHER" id="PTHR30489">
    <property type="entry name" value="LIPOPROTEIN-RELEASING SYSTEM TRANSMEMBRANE PROTEIN LOLE"/>
    <property type="match status" value="1"/>
</dbReference>
<sequence>MRFESTIAWRHLRTGGGTTILIIIAVAIATMVIIFVNGSIAGMSKKLMGNQLRTLAHITIEPKDIQPVPLESLLVASGSDRVYTSEPQQTFQQSTRINNGAELEAQVGSLRGLKTALSQVQGNAFVLKGSKRQSVTLVGANPEQQERLISLKESLLAGRWPEIGPDEVVVGMTLAEKLRLQLGDRVRIQSSEGFTQVFRIAGFFYTGNPQSDESQVYVPLKAAQSLFAMGTGVSQVAVKLDDPFAVDEALPRVRAMFPRLKVKSWLDDNEQMVNGFRTQTTIRTLLTSFMLITSSCAIAAVLIVSVLQKSKQIGILKSMGASEQQILRIFTLEGLGVAVLGALLGCVGAYVFLSLVDGITLPARYGRVDQLAPVSLNGWIFAGAYAAVVTATVLAAQWPARRAARLDPVEVLRG</sequence>
<dbReference type="Pfam" id="PF02687">
    <property type="entry name" value="FtsX"/>
    <property type="match status" value="1"/>
</dbReference>
<evidence type="ECO:0000256" key="2">
    <source>
        <dbReference type="ARBA" id="ARBA00005236"/>
    </source>
</evidence>
<evidence type="ECO:0000259" key="8">
    <source>
        <dbReference type="Pfam" id="PF02687"/>
    </source>
</evidence>
<protein>
    <submittedName>
        <fullName evidence="10">Lipoprotein-releasing system permease protein</fullName>
    </submittedName>
</protein>
<dbReference type="InterPro" id="IPR003838">
    <property type="entry name" value="ABC3_permease_C"/>
</dbReference>
<feature type="transmembrane region" description="Helical" evidence="7">
    <location>
        <begin position="329"/>
        <end position="356"/>
    </location>
</feature>
<feature type="transmembrane region" description="Helical" evidence="7">
    <location>
        <begin position="20"/>
        <end position="43"/>
    </location>
</feature>
<keyword evidence="4 7" id="KW-0812">Transmembrane</keyword>
<evidence type="ECO:0000259" key="9">
    <source>
        <dbReference type="Pfam" id="PF12704"/>
    </source>
</evidence>
<keyword evidence="5 7" id="KW-1133">Transmembrane helix</keyword>
<accession>A0A7W9W819</accession>
<comment type="subcellular location">
    <subcellularLocation>
        <location evidence="1">Cell membrane</location>
        <topology evidence="1">Multi-pass membrane protein</topology>
    </subcellularLocation>
</comment>
<keyword evidence="10" id="KW-0449">Lipoprotein</keyword>
<evidence type="ECO:0000256" key="3">
    <source>
        <dbReference type="ARBA" id="ARBA00022475"/>
    </source>
</evidence>
<feature type="transmembrane region" description="Helical" evidence="7">
    <location>
        <begin position="285"/>
        <end position="308"/>
    </location>
</feature>